<organism evidence="1 2">
    <name type="scientific">Mycobacterium phage Mindy</name>
    <dbReference type="NCBI Taxonomy" id="1647311"/>
    <lineage>
        <taxon>Viruses</taxon>
        <taxon>Duplodnaviria</taxon>
        <taxon>Heunggongvirae</taxon>
        <taxon>Uroviricota</taxon>
        <taxon>Caudoviricetes</taxon>
        <taxon>Kostyavirus</taxon>
        <taxon>Kostyavirus toto</taxon>
    </lineage>
</organism>
<evidence type="ECO:0000313" key="2">
    <source>
        <dbReference type="Proteomes" id="UP000201946"/>
    </source>
</evidence>
<gene>
    <name evidence="1" type="primary">48</name>
    <name evidence="1" type="ORF">SEA_MINDY_48</name>
</gene>
<reference evidence="1 2" key="1">
    <citation type="journal article" date="2015" name="Genome Announc.">
        <title>Genome Sequence of Mycobacteriophage Mindy.</title>
        <authorList>
            <person name="Pope W.H."/>
            <person name="Bernstein N.I."/>
            <person name="Fasolas C.S."/>
            <person name="Mezghani N."/>
            <person name="Pressimone C.A."/>
            <person name="Selvakumar P."/>
            <person name="Stanton A.C."/>
            <person name="Lapin J.S."/>
            <person name="Prout A.K."/>
            <person name="Grubb S.R."/>
            <person name="Warner M.H."/>
            <person name="Bowman C.A."/>
            <person name="Russell D.A."/>
            <person name="Hatfull G.F."/>
        </authorList>
    </citation>
    <scope>NUCLEOTIDE SEQUENCE [LARGE SCALE GENOMIC DNA]</scope>
</reference>
<protein>
    <submittedName>
        <fullName evidence="1">Uncharacterized protein</fullName>
    </submittedName>
</protein>
<accession>A0A0F6WF04</accession>
<dbReference type="KEGG" id="vg:26796331"/>
<dbReference type="EMBL" id="KR080204">
    <property type="protein sequence ID" value="AKF15078.1"/>
    <property type="molecule type" value="Genomic_DNA"/>
</dbReference>
<dbReference type="GeneID" id="26796331"/>
<evidence type="ECO:0000313" key="1">
    <source>
        <dbReference type="EMBL" id="AKF15078.1"/>
    </source>
</evidence>
<proteinExistence type="predicted"/>
<dbReference type="RefSeq" id="YP_009225335.1">
    <property type="nucleotide sequence ID" value="NC_029093.1"/>
</dbReference>
<name>A0A0F6WF04_9CAUD</name>
<sequence length="48" mass="5210">MPAPPCNPGCQCGKHFRTKEHNTRIGMSVQLTVAAKKAAGIHPHKKMT</sequence>
<dbReference type="Proteomes" id="UP000201946">
    <property type="component" value="Segment"/>
</dbReference>